<dbReference type="Proteomes" id="UP001185028">
    <property type="component" value="Unassembled WGS sequence"/>
</dbReference>
<gene>
    <name evidence="2" type="ORF">JOC58_001716</name>
</gene>
<comment type="caution">
    <text evidence="2">The sequence shown here is derived from an EMBL/GenBank/DDBJ whole genome shotgun (WGS) entry which is preliminary data.</text>
</comment>
<keyword evidence="1" id="KW-1133">Transmembrane helix</keyword>
<keyword evidence="1" id="KW-0472">Membrane</keyword>
<keyword evidence="1" id="KW-0812">Transmembrane</keyword>
<feature type="transmembrane region" description="Helical" evidence="1">
    <location>
        <begin position="41"/>
        <end position="62"/>
    </location>
</feature>
<keyword evidence="3" id="KW-1185">Reference proteome</keyword>
<evidence type="ECO:0000256" key="1">
    <source>
        <dbReference type="SAM" id="Phobius"/>
    </source>
</evidence>
<organism evidence="2 3">
    <name type="scientific">Paenibacillus hunanensis</name>
    <dbReference type="NCBI Taxonomy" id="539262"/>
    <lineage>
        <taxon>Bacteria</taxon>
        <taxon>Bacillati</taxon>
        <taxon>Bacillota</taxon>
        <taxon>Bacilli</taxon>
        <taxon>Bacillales</taxon>
        <taxon>Paenibacillaceae</taxon>
        <taxon>Paenibacillus</taxon>
    </lineage>
</organism>
<reference evidence="2 3" key="1">
    <citation type="submission" date="2023-07" db="EMBL/GenBank/DDBJ databases">
        <title>Genomic Encyclopedia of Type Strains, Phase IV (KMG-IV): sequencing the most valuable type-strain genomes for metagenomic binning, comparative biology and taxonomic classification.</title>
        <authorList>
            <person name="Goeker M."/>
        </authorList>
    </citation>
    <scope>NUCLEOTIDE SEQUENCE [LARGE SCALE GENOMIC DNA]</scope>
    <source>
        <strain evidence="2 3">DSM 22170</strain>
    </source>
</reference>
<dbReference type="RefSeq" id="WP_188777014.1">
    <property type="nucleotide sequence ID" value="NZ_BMMB01000008.1"/>
</dbReference>
<evidence type="ECO:0000313" key="3">
    <source>
        <dbReference type="Proteomes" id="UP001185028"/>
    </source>
</evidence>
<feature type="transmembrane region" description="Helical" evidence="1">
    <location>
        <begin position="12"/>
        <end position="29"/>
    </location>
</feature>
<sequence length="71" mass="7993">MNWIKSNFRVSDFVGWYVIMAVLLVVLEFRNNPGTVGVGSILLTLVVAIVPSAIFSFCFRMITGWIVKLNK</sequence>
<dbReference type="EMBL" id="JAVDQH010000005">
    <property type="protein sequence ID" value="MDR6243823.1"/>
    <property type="molecule type" value="Genomic_DNA"/>
</dbReference>
<protein>
    <submittedName>
        <fullName evidence="2">Uncharacterized protein</fullName>
    </submittedName>
</protein>
<evidence type="ECO:0000313" key="2">
    <source>
        <dbReference type="EMBL" id="MDR6243823.1"/>
    </source>
</evidence>
<name>A0ABU1IX61_9BACL</name>
<accession>A0ABU1IX61</accession>
<proteinExistence type="predicted"/>